<feature type="domain" description="Origin recognition complex subunit 3 winged helix C-terminal" evidence="8">
    <location>
        <begin position="609"/>
        <end position="734"/>
    </location>
</feature>
<dbReference type="InterPro" id="IPR045667">
    <property type="entry name" value="ORC3_N"/>
</dbReference>
<protein>
    <submittedName>
        <fullName evidence="9">Origin recognition complex subunit 3</fullName>
    </submittedName>
</protein>
<evidence type="ECO:0000256" key="2">
    <source>
        <dbReference type="ARBA" id="ARBA00010977"/>
    </source>
</evidence>
<dbReference type="GO" id="GO:0031261">
    <property type="term" value="C:DNA replication preinitiation complex"/>
    <property type="evidence" value="ECO:0007669"/>
    <property type="project" value="TreeGrafter"/>
</dbReference>
<dbReference type="Pfam" id="PF18137">
    <property type="entry name" value="WHD_ORC"/>
    <property type="match status" value="1"/>
</dbReference>
<dbReference type="EMBL" id="JAMFTS010000003">
    <property type="protein sequence ID" value="KAJ4778084.1"/>
    <property type="molecule type" value="Genomic_DNA"/>
</dbReference>
<evidence type="ECO:0000256" key="3">
    <source>
        <dbReference type="ARBA" id="ARBA00022705"/>
    </source>
</evidence>
<feature type="region of interest" description="Disordered" evidence="6">
    <location>
        <begin position="674"/>
        <end position="694"/>
    </location>
</feature>
<evidence type="ECO:0000256" key="4">
    <source>
        <dbReference type="ARBA" id="ARBA00023125"/>
    </source>
</evidence>
<comment type="similarity">
    <text evidence="2">Belongs to the ORC3 family.</text>
</comment>
<proteinExistence type="inferred from homology"/>
<name>A0AAV8ECM0_9POAL</name>
<keyword evidence="5" id="KW-0539">Nucleus</keyword>
<evidence type="ECO:0000259" key="7">
    <source>
        <dbReference type="Pfam" id="PF07034"/>
    </source>
</evidence>
<keyword evidence="10" id="KW-1185">Reference proteome</keyword>
<sequence length="736" mass="82862">MAKHQSSPQSASSQGANSQDANHTLEPFFVLHKAQPQATVVEKVSKSRKGRKKGIESSPKSPEKSKRTTSDEQPSNTLYEQWRFKAFNEIWSLIQSSIEGVLRDINLKLFNEVLQWIEDSFSEIKSNVKLSSSEILQPYPLLADTLCRKIPTAFVLTKNAEYVDDIQTFCDLGSHLKANRCHVANMSALDFSLKFGIGGSVRSLLRQLHSEPLDGKIADMLTLAKWYCEEENNDKPIVVMIDDMECCNADVLGNFITMLSEWVMKIPIFFIMGVATTIEAPKNMLPSDALQHLNPCKLTLGTPSDRMNSLVESVLVEVCYCFSLGHEVSVFLRNYFLRHDGTITSFISALKLACSKHFSLESVSFLGLYMLDQDSEERWSEKFVYLPESMKRCILNLHSCKSEKNLQGGVGSIVQQLSDLKASQRFWSSVVLCLFEVARYSKMQFLDIFCEATDPKMYCMNGSENILKKHFRCGDKNSTARSSSGVGSITRVIHTIREMPVAALSNLLDKWNNHTEEMTEINEEVKKLQSVLASVDEGKVYEENLHNIRNRKSVSVISGKGNSANEKVAMLLDAMIRKYMKPLECMTLHEIICFRDVDVLQSGLIGDPRKTIQLDLLKCHSYLSCSCCSSDAKNLSPSMHDTSIMYKLAQEFGDVINLYEWYQSFKTVLTSSSQTSRKRGCPSPASKKAKPLPPSETEALIQARFCGAVTELQISGLLRMPTKRRPDFIQRIAFGL</sequence>
<feature type="domain" description="Origin recognition complex subunit 3 N-terminal" evidence="7">
    <location>
        <begin position="51"/>
        <end position="366"/>
    </location>
</feature>
<dbReference type="PANTHER" id="PTHR12748">
    <property type="entry name" value="ORIGIN RECOGNITION COMPLEX SUBUNIT 3"/>
    <property type="match status" value="1"/>
</dbReference>
<keyword evidence="3" id="KW-0235">DNA replication</keyword>
<dbReference type="GO" id="GO:0006270">
    <property type="term" value="P:DNA replication initiation"/>
    <property type="evidence" value="ECO:0007669"/>
    <property type="project" value="TreeGrafter"/>
</dbReference>
<dbReference type="GO" id="GO:0003688">
    <property type="term" value="F:DNA replication origin binding"/>
    <property type="evidence" value="ECO:0007669"/>
    <property type="project" value="TreeGrafter"/>
</dbReference>
<feature type="region of interest" description="Disordered" evidence="6">
    <location>
        <begin position="1"/>
        <end position="74"/>
    </location>
</feature>
<dbReference type="GO" id="GO:0005656">
    <property type="term" value="C:nuclear pre-replicative complex"/>
    <property type="evidence" value="ECO:0007669"/>
    <property type="project" value="TreeGrafter"/>
</dbReference>
<dbReference type="GO" id="GO:0005664">
    <property type="term" value="C:nuclear origin of replication recognition complex"/>
    <property type="evidence" value="ECO:0007669"/>
    <property type="project" value="InterPro"/>
</dbReference>
<dbReference type="InterPro" id="IPR020795">
    <property type="entry name" value="ORC3"/>
</dbReference>
<dbReference type="Pfam" id="PF07034">
    <property type="entry name" value="ORC3_N"/>
    <property type="match status" value="1"/>
</dbReference>
<organism evidence="9 10">
    <name type="scientific">Rhynchospora pubera</name>
    <dbReference type="NCBI Taxonomy" id="906938"/>
    <lineage>
        <taxon>Eukaryota</taxon>
        <taxon>Viridiplantae</taxon>
        <taxon>Streptophyta</taxon>
        <taxon>Embryophyta</taxon>
        <taxon>Tracheophyta</taxon>
        <taxon>Spermatophyta</taxon>
        <taxon>Magnoliopsida</taxon>
        <taxon>Liliopsida</taxon>
        <taxon>Poales</taxon>
        <taxon>Cyperaceae</taxon>
        <taxon>Cyperoideae</taxon>
        <taxon>Rhynchosporeae</taxon>
        <taxon>Rhynchospora</taxon>
    </lineage>
</organism>
<gene>
    <name evidence="9" type="ORF">LUZ62_062341</name>
</gene>
<dbReference type="InterPro" id="IPR040855">
    <property type="entry name" value="ORC_WH_C"/>
</dbReference>
<dbReference type="CDD" id="cd20704">
    <property type="entry name" value="Orc3"/>
    <property type="match status" value="1"/>
</dbReference>
<evidence type="ECO:0000259" key="8">
    <source>
        <dbReference type="Pfam" id="PF18137"/>
    </source>
</evidence>
<keyword evidence="4" id="KW-0238">DNA-binding</keyword>
<reference evidence="9" key="1">
    <citation type="submission" date="2022-08" db="EMBL/GenBank/DDBJ databases">
        <authorList>
            <person name="Marques A."/>
        </authorList>
    </citation>
    <scope>NUCLEOTIDE SEQUENCE</scope>
    <source>
        <strain evidence="9">RhyPub2mFocal</strain>
        <tissue evidence="9">Leaves</tissue>
    </source>
</reference>
<evidence type="ECO:0000256" key="6">
    <source>
        <dbReference type="SAM" id="MobiDB-lite"/>
    </source>
</evidence>
<dbReference type="Proteomes" id="UP001140206">
    <property type="component" value="Chromosome 3"/>
</dbReference>
<feature type="compositionally biased region" description="Low complexity" evidence="6">
    <location>
        <begin position="1"/>
        <end position="21"/>
    </location>
</feature>
<dbReference type="AlphaFoldDB" id="A0AAV8ECM0"/>
<comment type="caution">
    <text evidence="9">The sequence shown here is derived from an EMBL/GenBank/DDBJ whole genome shotgun (WGS) entry which is preliminary data.</text>
</comment>
<evidence type="ECO:0000256" key="1">
    <source>
        <dbReference type="ARBA" id="ARBA00004123"/>
    </source>
</evidence>
<feature type="compositionally biased region" description="Basic and acidic residues" evidence="6">
    <location>
        <begin position="61"/>
        <end position="70"/>
    </location>
</feature>
<evidence type="ECO:0000256" key="5">
    <source>
        <dbReference type="ARBA" id="ARBA00023242"/>
    </source>
</evidence>
<evidence type="ECO:0000313" key="10">
    <source>
        <dbReference type="Proteomes" id="UP001140206"/>
    </source>
</evidence>
<dbReference type="PANTHER" id="PTHR12748:SF0">
    <property type="entry name" value="ORIGIN RECOGNITION COMPLEX SUBUNIT 3"/>
    <property type="match status" value="1"/>
</dbReference>
<accession>A0AAV8ECM0</accession>
<comment type="subcellular location">
    <subcellularLocation>
        <location evidence="1">Nucleus</location>
    </subcellularLocation>
</comment>
<evidence type="ECO:0000313" key="9">
    <source>
        <dbReference type="EMBL" id="KAJ4778084.1"/>
    </source>
</evidence>